<gene>
    <name evidence="2" type="ORF">ZHAS_00003665</name>
</gene>
<proteinExistence type="predicted"/>
<dbReference type="AlphaFoldDB" id="A0A084VEY4"/>
<evidence type="ECO:0000313" key="2">
    <source>
        <dbReference type="EMBL" id="KFB36528.1"/>
    </source>
</evidence>
<reference evidence="2 4" key="1">
    <citation type="journal article" date="2014" name="BMC Genomics">
        <title>Genome sequence of Anopheles sinensis provides insight into genetics basis of mosquito competence for malaria parasites.</title>
        <authorList>
            <person name="Zhou D."/>
            <person name="Zhang D."/>
            <person name="Ding G."/>
            <person name="Shi L."/>
            <person name="Hou Q."/>
            <person name="Ye Y."/>
            <person name="Xu Y."/>
            <person name="Zhou H."/>
            <person name="Xiong C."/>
            <person name="Li S."/>
            <person name="Yu J."/>
            <person name="Hong S."/>
            <person name="Yu X."/>
            <person name="Zou P."/>
            <person name="Chen C."/>
            <person name="Chang X."/>
            <person name="Wang W."/>
            <person name="Lv Y."/>
            <person name="Sun Y."/>
            <person name="Ma L."/>
            <person name="Shen B."/>
            <person name="Zhu C."/>
        </authorList>
    </citation>
    <scope>NUCLEOTIDE SEQUENCE [LARGE SCALE GENOMIC DNA]</scope>
</reference>
<evidence type="ECO:0000313" key="4">
    <source>
        <dbReference type="Proteomes" id="UP000030765"/>
    </source>
</evidence>
<dbReference type="Proteomes" id="UP000030765">
    <property type="component" value="Unassembled WGS sequence"/>
</dbReference>
<name>A0A084VEY4_ANOSI</name>
<organism evidence="2">
    <name type="scientific">Anopheles sinensis</name>
    <name type="common">Mosquito</name>
    <dbReference type="NCBI Taxonomy" id="74873"/>
    <lineage>
        <taxon>Eukaryota</taxon>
        <taxon>Metazoa</taxon>
        <taxon>Ecdysozoa</taxon>
        <taxon>Arthropoda</taxon>
        <taxon>Hexapoda</taxon>
        <taxon>Insecta</taxon>
        <taxon>Pterygota</taxon>
        <taxon>Neoptera</taxon>
        <taxon>Endopterygota</taxon>
        <taxon>Diptera</taxon>
        <taxon>Nematocera</taxon>
        <taxon>Culicoidea</taxon>
        <taxon>Culicidae</taxon>
        <taxon>Anophelinae</taxon>
        <taxon>Anopheles</taxon>
    </lineage>
</organism>
<dbReference type="EMBL" id="ATLV01012350">
    <property type="status" value="NOT_ANNOTATED_CDS"/>
    <property type="molecule type" value="Genomic_DNA"/>
</dbReference>
<reference evidence="3" key="2">
    <citation type="submission" date="2020-05" db="UniProtKB">
        <authorList>
            <consortium name="EnsemblMetazoa"/>
        </authorList>
    </citation>
    <scope>IDENTIFICATION</scope>
</reference>
<dbReference type="EMBL" id="KE524784">
    <property type="protein sequence ID" value="KFB36528.1"/>
    <property type="molecule type" value="Genomic_DNA"/>
</dbReference>
<dbReference type="EnsemblMetazoa" id="ASIC003665-RA">
    <property type="protein sequence ID" value="ASIC003665-PA"/>
    <property type="gene ID" value="ASIC003665"/>
</dbReference>
<evidence type="ECO:0000313" key="3">
    <source>
        <dbReference type="EnsemblMetazoa" id="ASIC003665-PA"/>
    </source>
</evidence>
<keyword evidence="4" id="KW-1185">Reference proteome</keyword>
<accession>A0A084VEY4</accession>
<evidence type="ECO:0000256" key="1">
    <source>
        <dbReference type="SAM" id="MobiDB-lite"/>
    </source>
</evidence>
<feature type="region of interest" description="Disordered" evidence="1">
    <location>
        <begin position="1"/>
        <end position="34"/>
    </location>
</feature>
<dbReference type="VEuPathDB" id="VectorBase:ASIC003665"/>
<protein>
    <submittedName>
        <fullName evidence="2 3">Septin-4-like protein</fullName>
    </submittedName>
</protein>
<sequence length="69" mass="7564">MLHSGGSILPEDNSQQTSAVRLGGVPSDNPDFSSQARPLFVQKLSTIHGMFRVFSSEKHPSHTEALMRI</sequence>